<dbReference type="InterPro" id="IPR003593">
    <property type="entry name" value="AAA+_ATPase"/>
</dbReference>
<evidence type="ECO:0000313" key="4">
    <source>
        <dbReference type="EMBL" id="BEH90973.1"/>
    </source>
</evidence>
<evidence type="ECO:0000256" key="1">
    <source>
        <dbReference type="ARBA" id="ARBA00022741"/>
    </source>
</evidence>
<dbReference type="PROSITE" id="PS00211">
    <property type="entry name" value="ABC_TRANSPORTER_1"/>
    <property type="match status" value="2"/>
</dbReference>
<protein>
    <submittedName>
        <fullName evidence="4">Lsa family ABC-F type ribosomal protection protein</fullName>
    </submittedName>
</protein>
<feature type="domain" description="ABC transporter" evidence="3">
    <location>
        <begin position="304"/>
        <end position="498"/>
    </location>
</feature>
<dbReference type="InterPro" id="IPR027417">
    <property type="entry name" value="P-loop_NTPase"/>
</dbReference>
<dbReference type="Proteomes" id="UP001432099">
    <property type="component" value="Chromosome"/>
</dbReference>
<dbReference type="PANTHER" id="PTHR42855:SF2">
    <property type="entry name" value="DRUG RESISTANCE ABC TRANSPORTER,ATP-BINDING PROTEIN"/>
    <property type="match status" value="1"/>
</dbReference>
<dbReference type="InterPro" id="IPR051309">
    <property type="entry name" value="ABCF_ATPase"/>
</dbReference>
<dbReference type="InterPro" id="IPR017871">
    <property type="entry name" value="ABC_transporter-like_CS"/>
</dbReference>
<dbReference type="InterPro" id="IPR003439">
    <property type="entry name" value="ABC_transporter-like_ATP-bd"/>
</dbReference>
<proteinExistence type="predicted"/>
<dbReference type="PANTHER" id="PTHR42855">
    <property type="entry name" value="ABC TRANSPORTER ATP-BINDING SUBUNIT"/>
    <property type="match status" value="1"/>
</dbReference>
<keyword evidence="5" id="KW-1185">Reference proteome</keyword>
<dbReference type="RefSeq" id="WP_161832049.1">
    <property type="nucleotide sequence ID" value="NZ_AP028127.1"/>
</dbReference>
<reference evidence="4" key="1">
    <citation type="journal article" date="2024" name="Int. J. Syst. Evol. Microbiol.">
        <title>Turicibacter faecis sp. nov., isolated from faeces of heart failure mouse model.</title>
        <authorList>
            <person name="Imamura Y."/>
            <person name="Motooka D."/>
            <person name="Nakajima Y."/>
            <person name="Ito S."/>
            <person name="Kitakaze M."/>
            <person name="Iida T."/>
            <person name="Nakamura S."/>
        </authorList>
    </citation>
    <scope>NUCLEOTIDE SEQUENCE</scope>
    <source>
        <strain evidence="4">TC023</strain>
    </source>
</reference>
<dbReference type="Pfam" id="PF00005">
    <property type="entry name" value="ABC_tran"/>
    <property type="match status" value="2"/>
</dbReference>
<organism evidence="4 5">
    <name type="scientific">Turicibacter faecis</name>
    <dbReference type="NCBI Taxonomy" id="2963365"/>
    <lineage>
        <taxon>Bacteria</taxon>
        <taxon>Bacillati</taxon>
        <taxon>Bacillota</taxon>
        <taxon>Erysipelotrichia</taxon>
        <taxon>Erysipelotrichales</taxon>
        <taxon>Turicibacteraceae</taxon>
        <taxon>Turicibacter</taxon>
    </lineage>
</organism>
<keyword evidence="2" id="KW-0067">ATP-binding</keyword>
<keyword evidence="1" id="KW-0547">Nucleotide-binding</keyword>
<gene>
    <name evidence="4" type="ORF">T23_10750</name>
</gene>
<evidence type="ECO:0000259" key="3">
    <source>
        <dbReference type="PROSITE" id="PS50893"/>
    </source>
</evidence>
<dbReference type="Gene3D" id="3.40.50.300">
    <property type="entry name" value="P-loop containing nucleotide triphosphate hydrolases"/>
    <property type="match status" value="2"/>
</dbReference>
<name>A0ABN6ZGP9_9FIRM</name>
<dbReference type="SMART" id="SM00382">
    <property type="entry name" value="AAA"/>
    <property type="match status" value="2"/>
</dbReference>
<evidence type="ECO:0000313" key="5">
    <source>
        <dbReference type="Proteomes" id="UP001432099"/>
    </source>
</evidence>
<accession>A0ABN6ZGP9</accession>
<sequence>MSMIKIENLTFAYPTSGDYVFENLHLQVDTDWKLGVIGRNGRGKTTLFRLLQGLESYTGTIVHSVSFDYFPMNVPVPQQSTEEVLQQLCPMRETWEFICEFSQLDLSTDILARPFQTLSGGEQTKVLLAALFLGEGNFLLIDEPTNHLDAHGRSCVAAYLKRKKGFMLISHDRHFLDACVDHILALNKETIECQSGNFSSWFVNFNHQQEQELERNQQLKKEVLRLQQSMRQSANWSHQKEATKIGPVDKGFVGHKAAKLMKRSKSIEARRKKAIDEKAALLKNIEKHEPLKLVSLPYSAGPLLSLSDVSLFYDHRRLCFPISFSLSEGERLFIEGKNGSGKSSLLRCILDSSVSYTGTIKRSSHLIISYVPQTTDHLNGTLRAFIQEHQLDETQFKTILRKLGFARQQFEKKIENYSSGQKKKILIAKSLCEKAHLYIWDEPLNFIDLYARIQIEQLIQEVKPTMIVVEHDQAFKQTLATRVLTLETNASLFNTDPSC</sequence>
<dbReference type="NCBIfam" id="NF000355">
    <property type="entry name" value="ribo_prot_ABC_F"/>
    <property type="match status" value="1"/>
</dbReference>
<dbReference type="SUPFAM" id="SSF52540">
    <property type="entry name" value="P-loop containing nucleoside triphosphate hydrolases"/>
    <property type="match status" value="2"/>
</dbReference>
<dbReference type="PROSITE" id="PS50893">
    <property type="entry name" value="ABC_TRANSPORTER_2"/>
    <property type="match status" value="2"/>
</dbReference>
<feature type="domain" description="ABC transporter" evidence="3">
    <location>
        <begin position="4"/>
        <end position="213"/>
    </location>
</feature>
<evidence type="ECO:0000256" key="2">
    <source>
        <dbReference type="ARBA" id="ARBA00022840"/>
    </source>
</evidence>
<dbReference type="EMBL" id="AP028127">
    <property type="protein sequence ID" value="BEH90973.1"/>
    <property type="molecule type" value="Genomic_DNA"/>
</dbReference>
<dbReference type="CDD" id="cd03221">
    <property type="entry name" value="ABCF_EF-3"/>
    <property type="match status" value="2"/>
</dbReference>